<protein>
    <submittedName>
        <fullName evidence="2">Unannotated protein</fullName>
    </submittedName>
</protein>
<accession>A0A6J7KZG6</accession>
<evidence type="ECO:0000256" key="1">
    <source>
        <dbReference type="SAM" id="MobiDB-lite"/>
    </source>
</evidence>
<name>A0A6J7KZG6_9ZZZZ</name>
<organism evidence="2">
    <name type="scientific">freshwater metagenome</name>
    <dbReference type="NCBI Taxonomy" id="449393"/>
    <lineage>
        <taxon>unclassified sequences</taxon>
        <taxon>metagenomes</taxon>
        <taxon>ecological metagenomes</taxon>
    </lineage>
</organism>
<evidence type="ECO:0000313" key="2">
    <source>
        <dbReference type="EMBL" id="CAB4961140.1"/>
    </source>
</evidence>
<gene>
    <name evidence="2" type="ORF">UFOPK3773_01999</name>
</gene>
<feature type="region of interest" description="Disordered" evidence="1">
    <location>
        <begin position="234"/>
        <end position="268"/>
    </location>
</feature>
<proteinExistence type="predicted"/>
<reference evidence="2" key="1">
    <citation type="submission" date="2020-05" db="EMBL/GenBank/DDBJ databases">
        <authorList>
            <person name="Chiriac C."/>
            <person name="Salcher M."/>
            <person name="Ghai R."/>
            <person name="Kavagutti S V."/>
        </authorList>
    </citation>
    <scope>NUCLEOTIDE SEQUENCE</scope>
</reference>
<dbReference type="EMBL" id="CAFBNF010000296">
    <property type="protein sequence ID" value="CAB4961140.1"/>
    <property type="molecule type" value="Genomic_DNA"/>
</dbReference>
<dbReference type="AlphaFoldDB" id="A0A6J7KZG6"/>
<sequence>MQWNDRSGRATKLAPPHAGRVYHDVGAQLANLACRTVVAVEEVAHADSASVLGEDAVDARVLADDDTPRACALRKGAGGVDRIRNAVTWKVNAPHDVVDVGERHHLLDLARGDHVDGQSEHTRHRRPALELLESCLGGGHAHGAALQEASRLAGIGFEGGEEFGGVLGEAGEVVSSAELADKASRMPGCSAGELRPLEQHHVGDSSQGEVVGHAAPYDSAADDYHTCVGGQLGHESSPRSMDLGSTTARPVITPARRSARARFTWSSG</sequence>